<evidence type="ECO:0000256" key="1">
    <source>
        <dbReference type="SAM" id="MobiDB-lite"/>
    </source>
</evidence>
<comment type="caution">
    <text evidence="2">The sequence shown here is derived from an EMBL/GenBank/DDBJ whole genome shotgun (WGS) entry which is preliminary data.</text>
</comment>
<proteinExistence type="predicted"/>
<feature type="region of interest" description="Disordered" evidence="1">
    <location>
        <begin position="81"/>
        <end position="102"/>
    </location>
</feature>
<organism evidence="2 3">
    <name type="scientific">Burkholderia ambifaria MEX-5</name>
    <dbReference type="NCBI Taxonomy" id="396597"/>
    <lineage>
        <taxon>Bacteria</taxon>
        <taxon>Pseudomonadati</taxon>
        <taxon>Pseudomonadota</taxon>
        <taxon>Betaproteobacteria</taxon>
        <taxon>Burkholderiales</taxon>
        <taxon>Burkholderiaceae</taxon>
        <taxon>Burkholderia</taxon>
        <taxon>Burkholderia cepacia complex</taxon>
    </lineage>
</organism>
<accession>B1T2R4</accession>
<gene>
    <name evidence="2" type="ORF">BamMEX5DRAFT_2080</name>
</gene>
<sequence length="121" mass="13639">MPAALLDMLTHEERRTLTCWMAVYREEEDRARALPVLANTPKQFETIIAALGAAADELSAEEADRLWAQLKVIARTLTRAGHMRPRAARRPPPSPPGQRDFFGNFEEIHQSDAQRECTDLG</sequence>
<dbReference type="EMBL" id="ABLK01000049">
    <property type="protein sequence ID" value="EDT42143.1"/>
    <property type="molecule type" value="Genomic_DNA"/>
</dbReference>
<dbReference type="AlphaFoldDB" id="B1T2R4"/>
<evidence type="ECO:0000313" key="3">
    <source>
        <dbReference type="Proteomes" id="UP000004814"/>
    </source>
</evidence>
<protein>
    <submittedName>
        <fullName evidence="2">Uncharacterized protein</fullName>
    </submittedName>
</protein>
<name>B1T2R4_9BURK</name>
<dbReference type="Proteomes" id="UP000004814">
    <property type="component" value="Unassembled WGS sequence"/>
</dbReference>
<dbReference type="PATRIC" id="fig|396597.7.peg.6110"/>
<evidence type="ECO:0000313" key="2">
    <source>
        <dbReference type="EMBL" id="EDT42143.1"/>
    </source>
</evidence>
<reference evidence="2 3" key="1">
    <citation type="submission" date="2008-03" db="EMBL/GenBank/DDBJ databases">
        <title>Sequencing of the draft genome and assembly of Burkholderia ambifaria MEX-5.</title>
        <authorList>
            <consortium name="US DOE Joint Genome Institute (JGI-PGF)"/>
            <person name="Copeland A."/>
            <person name="Lucas S."/>
            <person name="Lapidus A."/>
            <person name="Glavina del Rio T."/>
            <person name="Dalin E."/>
            <person name="Tice H."/>
            <person name="Bruce D."/>
            <person name="Goodwin L."/>
            <person name="Pitluck S."/>
            <person name="Larimer F."/>
            <person name="Land M.L."/>
            <person name="Hauser L."/>
            <person name="Tiedje J."/>
            <person name="Richardson P."/>
        </authorList>
    </citation>
    <scope>NUCLEOTIDE SEQUENCE [LARGE SCALE GENOMIC DNA]</scope>
    <source>
        <strain evidence="2 3">MEX-5</strain>
    </source>
</reference>